<name>A0A401H2U1_9APHY</name>
<dbReference type="PANTHER" id="PTHR38926:SF5">
    <property type="entry name" value="F-BOX AND LEUCINE-RICH REPEAT PROTEIN 6"/>
    <property type="match status" value="1"/>
</dbReference>
<dbReference type="Gene3D" id="3.80.10.10">
    <property type="entry name" value="Ribonuclease Inhibitor"/>
    <property type="match status" value="1"/>
</dbReference>
<protein>
    <recommendedName>
        <fullName evidence="3">F-box domain-containing protein</fullName>
    </recommendedName>
</protein>
<dbReference type="EMBL" id="BFAD01000014">
    <property type="protein sequence ID" value="GBE88731.1"/>
    <property type="molecule type" value="Genomic_DNA"/>
</dbReference>
<dbReference type="AlphaFoldDB" id="A0A401H2U1"/>
<dbReference type="GeneID" id="38785648"/>
<comment type="caution">
    <text evidence="1">The sequence shown here is derived from an EMBL/GenBank/DDBJ whole genome shotgun (WGS) entry which is preliminary data.</text>
</comment>
<sequence>MSPHRALESLDILEEIFQYYSPANMWEIENRRDLARAARVCRAFADPALNVLWRSLEDMLPALMLFPSFSISMVADGNGKDKREISLGEISQAAWERFLQYAKRVRELSLTTTGILSSAPSCVLEQLAQHNNGQALFPCLEELLWIQPLRSSTGILHLIAPSLQILSIRNEVPTLLIPTIGGEEKDKLGKDEQVFEDVLKSIFSRVSYLQTLALTGTFHPLLLVPIGMCKSLREVSISRVSRDVNLQGIKALASLPHLVKLLISPPLTIGEITDCKGFPVLEVLNIRSGSSSTAVTRFLSMILSPSLHELIASITADVDAQIRPVLSLIASKFPSLRELQFGVIHPGVERISFSGAFKPVMSLRSLRIANFGVSSSMSLSAEQLVDAASAWPDVEELSISSTMLLQGDDPSIDAVHVLTEISRLCLKLESLNIPYLDYQNPPSVNAHIAGPGHGLRDLEMSDYSNRTITDHARVAHFLDSVFPQLAIDSALRMLKWPRQNATGTGANWERVLELMKELRRERELTGEN</sequence>
<gene>
    <name evidence="1" type="ORF">SCP_1401360</name>
</gene>
<dbReference type="PANTHER" id="PTHR38926">
    <property type="entry name" value="F-BOX DOMAIN CONTAINING PROTEIN, EXPRESSED"/>
    <property type="match status" value="1"/>
</dbReference>
<dbReference type="InParanoid" id="A0A401H2U1"/>
<keyword evidence="2" id="KW-1185">Reference proteome</keyword>
<accession>A0A401H2U1</accession>
<dbReference type="STRING" id="139825.A0A401H2U1"/>
<proteinExistence type="predicted"/>
<evidence type="ECO:0000313" key="2">
    <source>
        <dbReference type="Proteomes" id="UP000287166"/>
    </source>
</evidence>
<dbReference type="OrthoDB" id="3222238at2759"/>
<dbReference type="Proteomes" id="UP000287166">
    <property type="component" value="Unassembled WGS sequence"/>
</dbReference>
<evidence type="ECO:0000313" key="1">
    <source>
        <dbReference type="EMBL" id="GBE88731.1"/>
    </source>
</evidence>
<evidence type="ECO:0008006" key="3">
    <source>
        <dbReference type="Google" id="ProtNLM"/>
    </source>
</evidence>
<dbReference type="SUPFAM" id="SSF52047">
    <property type="entry name" value="RNI-like"/>
    <property type="match status" value="1"/>
</dbReference>
<dbReference type="InterPro" id="IPR032675">
    <property type="entry name" value="LRR_dom_sf"/>
</dbReference>
<dbReference type="RefSeq" id="XP_027619644.1">
    <property type="nucleotide sequence ID" value="XM_027763843.1"/>
</dbReference>
<reference evidence="1 2" key="1">
    <citation type="journal article" date="2018" name="Sci. Rep.">
        <title>Genome sequence of the cauliflower mushroom Sparassis crispa (Hanabiratake) and its association with beneficial usage.</title>
        <authorList>
            <person name="Kiyama R."/>
            <person name="Furutani Y."/>
            <person name="Kawaguchi K."/>
            <person name="Nakanishi T."/>
        </authorList>
    </citation>
    <scope>NUCLEOTIDE SEQUENCE [LARGE SCALE GENOMIC DNA]</scope>
</reference>
<organism evidence="1 2">
    <name type="scientific">Sparassis crispa</name>
    <dbReference type="NCBI Taxonomy" id="139825"/>
    <lineage>
        <taxon>Eukaryota</taxon>
        <taxon>Fungi</taxon>
        <taxon>Dikarya</taxon>
        <taxon>Basidiomycota</taxon>
        <taxon>Agaricomycotina</taxon>
        <taxon>Agaricomycetes</taxon>
        <taxon>Polyporales</taxon>
        <taxon>Sparassidaceae</taxon>
        <taxon>Sparassis</taxon>
    </lineage>
</organism>